<organism evidence="2 3">
    <name type="scientific">Streptomyces hainanensis</name>
    <dbReference type="NCBI Taxonomy" id="402648"/>
    <lineage>
        <taxon>Bacteria</taxon>
        <taxon>Bacillati</taxon>
        <taxon>Actinomycetota</taxon>
        <taxon>Actinomycetes</taxon>
        <taxon>Kitasatosporales</taxon>
        <taxon>Streptomycetaceae</taxon>
        <taxon>Streptomyces</taxon>
    </lineage>
</organism>
<name>A0A4R4TPG8_9ACTN</name>
<sequence>MPAFPPPSALTPRRLALDADTSLWRCHLTVHPATGFNPVAAHPHFGGSRFDGTADDPFPYLYVAEEPATALAEVFLRSLEFDPLANARLIPRAQASRYSLSRLTTSVPIELITLITEEDLAAVFQDSWLLETEGAGYAQTRHWAQALRRDADWAQGMVWQSRRHRPRLAYVLFGDRRDEAALKADPEHSFDLGTEAGRREANRLLAGLRAAIAPPEPG</sequence>
<reference evidence="2 3" key="1">
    <citation type="submission" date="2019-03" db="EMBL/GenBank/DDBJ databases">
        <title>Draft genome sequences of novel Actinobacteria.</title>
        <authorList>
            <person name="Sahin N."/>
            <person name="Ay H."/>
            <person name="Saygin H."/>
        </authorList>
    </citation>
    <scope>NUCLEOTIDE SEQUENCE [LARGE SCALE GENOMIC DNA]</scope>
    <source>
        <strain evidence="2 3">DSM 41900</strain>
    </source>
</reference>
<dbReference type="SMART" id="SM00953">
    <property type="entry name" value="RES"/>
    <property type="match status" value="1"/>
</dbReference>
<accession>A0A4R4TPG8</accession>
<dbReference type="RefSeq" id="WP_132815591.1">
    <property type="nucleotide sequence ID" value="NZ_SMKI01000006.1"/>
</dbReference>
<dbReference type="InterPro" id="IPR014914">
    <property type="entry name" value="RES_dom"/>
</dbReference>
<evidence type="ECO:0000259" key="1">
    <source>
        <dbReference type="SMART" id="SM00953"/>
    </source>
</evidence>
<evidence type="ECO:0000313" key="2">
    <source>
        <dbReference type="EMBL" id="TDC80108.1"/>
    </source>
</evidence>
<keyword evidence="3" id="KW-1185">Reference proteome</keyword>
<evidence type="ECO:0000313" key="3">
    <source>
        <dbReference type="Proteomes" id="UP000295345"/>
    </source>
</evidence>
<dbReference type="EMBL" id="SMKI01000006">
    <property type="protein sequence ID" value="TDC80108.1"/>
    <property type="molecule type" value="Genomic_DNA"/>
</dbReference>
<dbReference type="AlphaFoldDB" id="A0A4R4TPG8"/>
<gene>
    <name evidence="2" type="ORF">E1283_01170</name>
</gene>
<dbReference type="Proteomes" id="UP000295345">
    <property type="component" value="Unassembled WGS sequence"/>
</dbReference>
<comment type="caution">
    <text evidence="2">The sequence shown here is derived from an EMBL/GenBank/DDBJ whole genome shotgun (WGS) entry which is preliminary data.</text>
</comment>
<proteinExistence type="predicted"/>
<protein>
    <submittedName>
        <fullName evidence="2">RES domain-containing protein</fullName>
    </submittedName>
</protein>
<feature type="domain" description="RES" evidence="1">
    <location>
        <begin position="36"/>
        <end position="185"/>
    </location>
</feature>
<dbReference type="Pfam" id="PF08808">
    <property type="entry name" value="RES"/>
    <property type="match status" value="1"/>
</dbReference>
<dbReference type="OrthoDB" id="4258344at2"/>